<gene>
    <name evidence="4" type="ORF">SAMN04488127_1068</name>
</gene>
<dbReference type="RefSeq" id="WP_092050840.1">
    <property type="nucleotide sequence ID" value="NZ_FNZF01000002.1"/>
</dbReference>
<dbReference type="InterPro" id="IPR016181">
    <property type="entry name" value="Acyl_CoA_acyltransferase"/>
</dbReference>
<feature type="domain" description="N-acetyltransferase" evidence="3">
    <location>
        <begin position="3"/>
        <end position="172"/>
    </location>
</feature>
<keyword evidence="4" id="KW-0687">Ribonucleoprotein</keyword>
<keyword evidence="1" id="KW-0808">Transferase</keyword>
<keyword evidence="5" id="KW-1185">Reference proteome</keyword>
<evidence type="ECO:0000256" key="2">
    <source>
        <dbReference type="ARBA" id="ARBA00023315"/>
    </source>
</evidence>
<dbReference type="InterPro" id="IPR050832">
    <property type="entry name" value="Bact_Acetyltransf"/>
</dbReference>
<evidence type="ECO:0000259" key="3">
    <source>
        <dbReference type="PROSITE" id="PS51186"/>
    </source>
</evidence>
<evidence type="ECO:0000256" key="1">
    <source>
        <dbReference type="ARBA" id="ARBA00022679"/>
    </source>
</evidence>
<keyword evidence="4" id="KW-0689">Ribosomal protein</keyword>
<dbReference type="Gene3D" id="3.40.630.30">
    <property type="match status" value="1"/>
</dbReference>
<reference evidence="5" key="1">
    <citation type="submission" date="2016-10" db="EMBL/GenBank/DDBJ databases">
        <authorList>
            <person name="Varghese N."/>
            <person name="Submissions S."/>
        </authorList>
    </citation>
    <scope>NUCLEOTIDE SEQUENCE [LARGE SCALE GENOMIC DNA]</scope>
    <source>
        <strain evidence="5">CGMCC 1.6763</strain>
    </source>
</reference>
<dbReference type="STRING" id="426757.SAMN04488127_1068"/>
<name>A0A1H6W9B4_9BACL</name>
<dbReference type="PANTHER" id="PTHR43877:SF2">
    <property type="entry name" value="AMINOALKYLPHOSPHONATE N-ACETYLTRANSFERASE-RELATED"/>
    <property type="match status" value="1"/>
</dbReference>
<evidence type="ECO:0000313" key="5">
    <source>
        <dbReference type="Proteomes" id="UP000199200"/>
    </source>
</evidence>
<dbReference type="GO" id="GO:0016747">
    <property type="term" value="F:acyltransferase activity, transferring groups other than amino-acyl groups"/>
    <property type="evidence" value="ECO:0007669"/>
    <property type="project" value="InterPro"/>
</dbReference>
<sequence>MTVEIRPCGLGDLETLRNISIETFTETFESHNSPENLRAYLDQAFDPERLKTEMSNPESRFFFIEKDGETAGYLKINTGDAQSEEMGGDSFEVERIYISNRFQKQGLGKILFGHALDIARKEGKTKVWLGVWEDNENAIAFYEKLGFIAAGAHSFFMGDDEQTDIIMEKQLD</sequence>
<dbReference type="EMBL" id="FNZF01000002">
    <property type="protein sequence ID" value="SEJ13493.1"/>
    <property type="molecule type" value="Genomic_DNA"/>
</dbReference>
<proteinExistence type="predicted"/>
<dbReference type="PROSITE" id="PS51186">
    <property type="entry name" value="GNAT"/>
    <property type="match status" value="1"/>
</dbReference>
<protein>
    <submittedName>
        <fullName evidence="4">Ribosomal protein S18 acetylase RimI</fullName>
    </submittedName>
</protein>
<dbReference type="Pfam" id="PF00583">
    <property type="entry name" value="Acetyltransf_1"/>
    <property type="match status" value="1"/>
</dbReference>
<dbReference type="Proteomes" id="UP000199200">
    <property type="component" value="Unassembled WGS sequence"/>
</dbReference>
<dbReference type="InterPro" id="IPR000182">
    <property type="entry name" value="GNAT_dom"/>
</dbReference>
<organism evidence="4 5">
    <name type="scientific">Bhargavaea ginsengi</name>
    <dbReference type="NCBI Taxonomy" id="426757"/>
    <lineage>
        <taxon>Bacteria</taxon>
        <taxon>Bacillati</taxon>
        <taxon>Bacillota</taxon>
        <taxon>Bacilli</taxon>
        <taxon>Bacillales</taxon>
        <taxon>Caryophanaceae</taxon>
        <taxon>Bhargavaea</taxon>
    </lineage>
</organism>
<dbReference type="GO" id="GO:0005840">
    <property type="term" value="C:ribosome"/>
    <property type="evidence" value="ECO:0007669"/>
    <property type="project" value="UniProtKB-KW"/>
</dbReference>
<dbReference type="OrthoDB" id="7205533at2"/>
<evidence type="ECO:0000313" key="4">
    <source>
        <dbReference type="EMBL" id="SEJ13493.1"/>
    </source>
</evidence>
<dbReference type="SUPFAM" id="SSF55729">
    <property type="entry name" value="Acyl-CoA N-acyltransferases (Nat)"/>
    <property type="match status" value="1"/>
</dbReference>
<accession>A0A1H6W9B4</accession>
<dbReference type="AlphaFoldDB" id="A0A1H6W9B4"/>
<dbReference type="PANTHER" id="PTHR43877">
    <property type="entry name" value="AMINOALKYLPHOSPHONATE N-ACETYLTRANSFERASE-RELATED-RELATED"/>
    <property type="match status" value="1"/>
</dbReference>
<dbReference type="CDD" id="cd04301">
    <property type="entry name" value="NAT_SF"/>
    <property type="match status" value="1"/>
</dbReference>
<keyword evidence="2" id="KW-0012">Acyltransferase</keyword>